<name>A0ABM8ZLZ7_9VIBR</name>
<dbReference type="InterPro" id="IPR041682">
    <property type="entry name" value="AAA_14"/>
</dbReference>
<organism evidence="2 3">
    <name type="scientific">Vibrio hippocampi</name>
    <dbReference type="NCBI Taxonomy" id="654686"/>
    <lineage>
        <taxon>Bacteria</taxon>
        <taxon>Pseudomonadati</taxon>
        <taxon>Pseudomonadota</taxon>
        <taxon>Gammaproteobacteria</taxon>
        <taxon>Vibrionales</taxon>
        <taxon>Vibrionaceae</taxon>
        <taxon>Vibrio</taxon>
    </lineage>
</organism>
<dbReference type="EMBL" id="CAKLCM010000003">
    <property type="protein sequence ID" value="CAH0528960.1"/>
    <property type="molecule type" value="Genomic_DNA"/>
</dbReference>
<proteinExistence type="predicted"/>
<evidence type="ECO:0000313" key="3">
    <source>
        <dbReference type="Proteomes" id="UP000838160"/>
    </source>
</evidence>
<dbReference type="InterPro" id="IPR003593">
    <property type="entry name" value="AAA+_ATPase"/>
</dbReference>
<dbReference type="CDD" id="cd00009">
    <property type="entry name" value="AAA"/>
    <property type="match status" value="1"/>
</dbReference>
<feature type="domain" description="AAA+ ATPase" evidence="1">
    <location>
        <begin position="21"/>
        <end position="234"/>
    </location>
</feature>
<evidence type="ECO:0000259" key="1">
    <source>
        <dbReference type="SMART" id="SM00382"/>
    </source>
</evidence>
<dbReference type="Proteomes" id="UP000838160">
    <property type="component" value="Unassembled WGS sequence"/>
</dbReference>
<dbReference type="InterPro" id="IPR025420">
    <property type="entry name" value="DUF4143"/>
</dbReference>
<protein>
    <recommendedName>
        <fullName evidence="1">AAA+ ATPase domain-containing protein</fullName>
    </recommendedName>
</protein>
<evidence type="ECO:0000313" key="2">
    <source>
        <dbReference type="EMBL" id="CAH0528960.1"/>
    </source>
</evidence>
<dbReference type="Gene3D" id="3.40.50.300">
    <property type="entry name" value="P-loop containing nucleotide triphosphate hydrolases"/>
    <property type="match status" value="1"/>
</dbReference>
<comment type="caution">
    <text evidence="2">The sequence shown here is derived from an EMBL/GenBank/DDBJ whole genome shotgun (WGS) entry which is preliminary data.</text>
</comment>
<dbReference type="InterPro" id="IPR027417">
    <property type="entry name" value="P-loop_NTPase"/>
</dbReference>
<accession>A0ABM8ZLZ7</accession>
<keyword evidence="3" id="KW-1185">Reference proteome</keyword>
<sequence length="466" mass="53186">MGCNVKRTMMNHLIEWANRTNRKPLVLRGARQVGKTTLVRMLASELGLTLVEINLEDSHSFESMLKDRSKARDVLELILLEHGISESPENVIFFFDEAQESVDLYPYLRYFYELAPEYKIIASGSLFELEIHRSESAQGPTGRVEYAYLEPMTFSEYLEASNQVAYNRYQQIGFDEPLPESLHSVYSKLFREYLVSGGLPEVVQASVNKESPRRIDQIKSDILRGYIEDLPKYSELAGVKLNPKLLERVMKSVYGKPSNSLSYSKIAEGFRAEVVRQHMDVLRDAKIIRMSFHSGENTPPLSTSVNLKSYKLFGLDIGLCYTFMGVPLTQVYSSKDINSDCNGDIAEQYIAQSIQANSLPYKTGSLHHWENPSRTGKAEVDFLVERNGVVIPIECKSGKSGKMKSLRVMLESKKYTQAVRVYSENIEFEDIRIEPKNKAGDIDESRVYTCRLLSIPHYLIDRYLTK</sequence>
<reference evidence="2" key="1">
    <citation type="submission" date="2021-12" db="EMBL/GenBank/DDBJ databases">
        <authorList>
            <person name="Rodrigo-Torres L."/>
            <person name="Arahal R. D."/>
            <person name="Lucena T."/>
        </authorList>
    </citation>
    <scope>NUCLEOTIDE SEQUENCE</scope>
    <source>
        <strain evidence="2">CECT 8226</strain>
    </source>
</reference>
<dbReference type="PANTHER" id="PTHR33295:SF7">
    <property type="entry name" value="ATPASE"/>
    <property type="match status" value="1"/>
</dbReference>
<dbReference type="PANTHER" id="PTHR33295">
    <property type="entry name" value="ATPASE"/>
    <property type="match status" value="1"/>
</dbReference>
<dbReference type="Pfam" id="PF13635">
    <property type="entry name" value="DUF4143"/>
    <property type="match status" value="1"/>
</dbReference>
<dbReference type="Pfam" id="PF13173">
    <property type="entry name" value="AAA_14"/>
    <property type="match status" value="1"/>
</dbReference>
<dbReference type="SMART" id="SM00382">
    <property type="entry name" value="AAA"/>
    <property type="match status" value="1"/>
</dbReference>
<gene>
    <name evidence="2" type="ORF">VHP8226_02979</name>
</gene>
<dbReference type="SUPFAM" id="SSF52540">
    <property type="entry name" value="P-loop containing nucleoside triphosphate hydrolases"/>
    <property type="match status" value="1"/>
</dbReference>